<organism evidence="1 2">
    <name type="scientific">Geobacillus proteiniphilus</name>
    <dbReference type="NCBI Taxonomy" id="860353"/>
    <lineage>
        <taxon>Bacteria</taxon>
        <taxon>Bacillati</taxon>
        <taxon>Bacillota</taxon>
        <taxon>Bacilli</taxon>
        <taxon>Bacillales</taxon>
        <taxon>Anoxybacillaceae</taxon>
        <taxon>Geobacillus</taxon>
    </lineage>
</organism>
<dbReference type="Proteomes" id="UP001223761">
    <property type="component" value="Chromosome"/>
</dbReference>
<proteinExistence type="predicted"/>
<keyword evidence="2" id="KW-1185">Reference proteome</keyword>
<dbReference type="EMBL" id="CP133076">
    <property type="protein sequence ID" value="WMJ17439.1"/>
    <property type="molecule type" value="Genomic_DNA"/>
</dbReference>
<reference evidence="1 2" key="1">
    <citation type="submission" date="2023-08" db="EMBL/GenBank/DDBJ databases">
        <title>Genome sequencing of the thermostable Gram positive bacteria Geobacillus proteiniphilus strain T-6.</title>
        <authorList>
            <person name="Shulami S."/>
            <person name="Shoham Y."/>
        </authorList>
    </citation>
    <scope>NUCLEOTIDE SEQUENCE [LARGE SCALE GENOMIC DNA]</scope>
    <source>
        <strain evidence="1 2">T-6</strain>
    </source>
</reference>
<accession>A0ABY9MJQ7</accession>
<evidence type="ECO:0000313" key="1">
    <source>
        <dbReference type="EMBL" id="WMJ17439.1"/>
    </source>
</evidence>
<protein>
    <submittedName>
        <fullName evidence="1">Uncharacterized protein</fullName>
    </submittedName>
</protein>
<evidence type="ECO:0000313" key="2">
    <source>
        <dbReference type="Proteomes" id="UP001223761"/>
    </source>
</evidence>
<name>A0ABY9MJQ7_9BACL</name>
<dbReference type="RefSeq" id="WP_161496644.1">
    <property type="nucleotide sequence ID" value="NZ_CP133076.1"/>
</dbReference>
<sequence length="53" mass="5993">MSVERKGRLCLVQSRFFRVDWSGGLPVGSGGRLRRKAFGGRSIVLRRFGWSLP</sequence>
<gene>
    <name evidence="1" type="ORF">RA955_04900</name>
</gene>